<gene>
    <name evidence="6" type="ORF">GJQ69_06340</name>
    <name evidence="7" type="ORF">GKP14_07190</name>
</gene>
<dbReference type="InterPro" id="IPR018357">
    <property type="entry name" value="Hexapep_transf_CS"/>
</dbReference>
<dbReference type="Proteomes" id="UP000501316">
    <property type="component" value="Chromosome"/>
</dbReference>
<dbReference type="PROSITE" id="PS00101">
    <property type="entry name" value="HEXAPEP_TRANSFERASES"/>
    <property type="match status" value="1"/>
</dbReference>
<dbReference type="RefSeq" id="WP_086035540.1">
    <property type="nucleotide sequence ID" value="NZ_CP046051.1"/>
</dbReference>
<dbReference type="CDD" id="cd03357">
    <property type="entry name" value="LbH_MAT_GAT"/>
    <property type="match status" value="1"/>
</dbReference>
<accession>A0A859DTC6</accession>
<dbReference type="EMBL" id="CP046161">
    <property type="protein sequence ID" value="QKO30799.1"/>
    <property type="molecule type" value="Genomic_DNA"/>
</dbReference>
<sequence length="207" mass="22566">MDNRTRRDLGLAYIADNAVQNEMKATQKLLYAFNHTDAEQTDQLTSLAYRIIGKAGKGLYIIPPFHCDYGTHISVGSHLFINYNCTILDVASVEIGNHVLLAPNVAIYTAGHPIHPAARRSQYEYGIPVKIGDDVWIGGSAVVLPGVTIGSGSVIGAGSVVTHDIPDNVVAAGNPCRVLRPITEDDKRFYYRDKKFDPEAWAAVCPE</sequence>
<dbReference type="InterPro" id="IPR011004">
    <property type="entry name" value="Trimer_LpxA-like_sf"/>
</dbReference>
<proteinExistence type="inferred from homology"/>
<reference evidence="7" key="3">
    <citation type="journal article" date="2022" name="Int. J. Syst. Evol. Microbiol.">
        <title>Caproicibacterium lactatifermentans sp. nov., isolated from pit clay used for the production of Chinese strong aroma-type liquor.</title>
        <authorList>
            <person name="Wang H."/>
            <person name="Gu Y."/>
            <person name="Zhao D."/>
            <person name="Qiao Z."/>
            <person name="Zheng J."/>
            <person name="Gao J."/>
            <person name="Ren C."/>
            <person name="Xu Y."/>
        </authorList>
    </citation>
    <scope>NUCLEOTIDE SEQUENCE</scope>
    <source>
        <strain evidence="7">JNU-WLY1368</strain>
    </source>
</reference>
<name>A0A859DTC6_9FIRM</name>
<protein>
    <recommendedName>
        <fullName evidence="5">Acetyltransferase</fullName>
        <ecNumber evidence="5">2.3.1.-</ecNumber>
    </recommendedName>
</protein>
<dbReference type="InterPro" id="IPR039369">
    <property type="entry name" value="LacA-like"/>
</dbReference>
<dbReference type="Gene3D" id="2.160.10.10">
    <property type="entry name" value="Hexapeptide repeat proteins"/>
    <property type="match status" value="1"/>
</dbReference>
<reference evidence="7" key="2">
    <citation type="journal article" date="2021" name="Appl. Environ. Microbiol.">
        <title>Adaptability of a Caproate-Producing Bacterium Contributes to Its Dominance in an Anaerobic Fermentation System.</title>
        <authorList>
            <person name="Wang H."/>
            <person name="Gu Y."/>
            <person name="Zhou W."/>
            <person name="Zhao D."/>
            <person name="Qiao Z."/>
            <person name="Zheng J."/>
            <person name="Gao J."/>
            <person name="Chen X."/>
            <person name="Ren C."/>
            <person name="Xu Y."/>
        </authorList>
    </citation>
    <scope>NUCLEOTIDE SEQUENCE</scope>
    <source>
        <strain evidence="7">JNU-WLY1368</strain>
    </source>
</reference>
<dbReference type="Pfam" id="PF00132">
    <property type="entry name" value="Hexapep"/>
    <property type="match status" value="1"/>
</dbReference>
<evidence type="ECO:0000256" key="3">
    <source>
        <dbReference type="ARBA" id="ARBA00022737"/>
    </source>
</evidence>
<organism evidence="6 8">
    <name type="scientific">Caproicibacterium lactatifermentans</name>
    <dbReference type="NCBI Taxonomy" id="2666138"/>
    <lineage>
        <taxon>Bacteria</taxon>
        <taxon>Bacillati</taxon>
        <taxon>Bacillota</taxon>
        <taxon>Clostridia</taxon>
        <taxon>Eubacteriales</taxon>
        <taxon>Oscillospiraceae</taxon>
        <taxon>Caproicibacterium</taxon>
    </lineage>
</organism>
<dbReference type="SUPFAM" id="SSF51161">
    <property type="entry name" value="Trimeric LpxA-like enzymes"/>
    <property type="match status" value="1"/>
</dbReference>
<evidence type="ECO:0000256" key="1">
    <source>
        <dbReference type="ARBA" id="ARBA00007274"/>
    </source>
</evidence>
<evidence type="ECO:0000256" key="4">
    <source>
        <dbReference type="ARBA" id="ARBA00023315"/>
    </source>
</evidence>
<dbReference type="GO" id="GO:0008870">
    <property type="term" value="F:galactoside O-acetyltransferase activity"/>
    <property type="evidence" value="ECO:0007669"/>
    <property type="project" value="TreeGrafter"/>
</dbReference>
<dbReference type="EMBL" id="CP046051">
    <property type="protein sequence ID" value="QKN24132.1"/>
    <property type="molecule type" value="Genomic_DNA"/>
</dbReference>
<evidence type="ECO:0000313" key="9">
    <source>
        <dbReference type="Proteomes" id="UP000509623"/>
    </source>
</evidence>
<dbReference type="Proteomes" id="UP000509623">
    <property type="component" value="Chromosome"/>
</dbReference>
<dbReference type="EC" id="2.3.1.-" evidence="5"/>
<evidence type="ECO:0000313" key="8">
    <source>
        <dbReference type="Proteomes" id="UP000501316"/>
    </source>
</evidence>
<dbReference type="InterPro" id="IPR001451">
    <property type="entry name" value="Hexapep"/>
</dbReference>
<keyword evidence="9" id="KW-1185">Reference proteome</keyword>
<dbReference type="FunFam" id="2.160.10.10:FF:000025">
    <property type="entry name" value="Hexapeptide-repeat containing-acetyltransferase"/>
    <property type="match status" value="1"/>
</dbReference>
<evidence type="ECO:0000313" key="7">
    <source>
        <dbReference type="EMBL" id="QKO30799.1"/>
    </source>
</evidence>
<dbReference type="KEGG" id="clf:GJQ69_06340"/>
<keyword evidence="4 5" id="KW-0012">Acyltransferase</keyword>
<reference evidence="8 9" key="1">
    <citation type="submission" date="2019-11" db="EMBL/GenBank/DDBJ databases">
        <authorList>
            <person name="Ren C."/>
            <person name="Wang H."/>
            <person name="Xu Y."/>
        </authorList>
    </citation>
    <scope>NUCLEOTIDE SEQUENCE [LARGE SCALE GENOMIC DNA]</scope>
    <source>
        <strain evidence="9">JNU-WLY1368</strain>
        <strain evidence="6 8">LBM 19010</strain>
    </source>
</reference>
<evidence type="ECO:0000313" key="6">
    <source>
        <dbReference type="EMBL" id="QKN24132.1"/>
    </source>
</evidence>
<comment type="similarity">
    <text evidence="1 5">Belongs to the transferase hexapeptide repeat family.</text>
</comment>
<dbReference type="AlphaFoldDB" id="A0A859DTC6"/>
<dbReference type="PANTHER" id="PTHR43017">
    <property type="entry name" value="GALACTOSIDE O-ACETYLTRANSFERASE"/>
    <property type="match status" value="1"/>
</dbReference>
<keyword evidence="2 5" id="KW-0808">Transferase</keyword>
<evidence type="ECO:0000256" key="5">
    <source>
        <dbReference type="RuleBase" id="RU367021"/>
    </source>
</evidence>
<evidence type="ECO:0000256" key="2">
    <source>
        <dbReference type="ARBA" id="ARBA00022679"/>
    </source>
</evidence>
<keyword evidence="3" id="KW-0677">Repeat</keyword>
<dbReference type="PANTHER" id="PTHR43017:SF1">
    <property type="entry name" value="ACETYLTRANSFERASE YJL218W-RELATED"/>
    <property type="match status" value="1"/>
</dbReference>